<dbReference type="OrthoDB" id="7849697at2"/>
<organism evidence="1 2">
    <name type="scientific">Ahrensia marina</name>
    <dbReference type="NCBI Taxonomy" id="1514904"/>
    <lineage>
        <taxon>Bacteria</taxon>
        <taxon>Pseudomonadati</taxon>
        <taxon>Pseudomonadota</taxon>
        <taxon>Alphaproteobacteria</taxon>
        <taxon>Hyphomicrobiales</taxon>
        <taxon>Ahrensiaceae</taxon>
        <taxon>Ahrensia</taxon>
    </lineage>
</organism>
<sequence length="144" mass="16276">MKLKPPILIASTVISIHPGSALADHGNFHCERIPFLNERAVSAVNKLSHNKTMSVIVKQYAEKWEDEEIVRTCKAAAAGKSADFTCMQGRRDWSAIKDMVPESYFSMDPATLRPFQLEFQKQRAKERPREAALKQCEALGVMKR</sequence>
<evidence type="ECO:0000313" key="2">
    <source>
        <dbReference type="Proteomes" id="UP000038011"/>
    </source>
</evidence>
<accession>A0A0M9GM25</accession>
<dbReference type="PATRIC" id="fig|1514904.3.peg.1316"/>
<dbReference type="EMBL" id="JXMU01000018">
    <property type="protein sequence ID" value="KPB00616.1"/>
    <property type="molecule type" value="Genomic_DNA"/>
</dbReference>
<dbReference type="Proteomes" id="UP000038011">
    <property type="component" value="Unassembled WGS sequence"/>
</dbReference>
<name>A0A0M9GM25_9HYPH</name>
<protein>
    <submittedName>
        <fullName evidence="1">Uncharacterized protein</fullName>
    </submittedName>
</protein>
<proteinExistence type="predicted"/>
<evidence type="ECO:0000313" key="1">
    <source>
        <dbReference type="EMBL" id="KPB00616.1"/>
    </source>
</evidence>
<dbReference type="RefSeq" id="WP_053999687.1">
    <property type="nucleotide sequence ID" value="NZ_JXMU01000018.1"/>
</dbReference>
<reference evidence="1 2" key="1">
    <citation type="submission" date="2015-01" db="EMBL/GenBank/DDBJ databases">
        <title>Ahrensia donghaiensis sp. nov., a novel dimethylsulphoniopropionate-cleavage bacterium isolated from seawater and emended descriptions of the genus Ahrensia and Ahrensia kielensis.</title>
        <authorList>
            <person name="Liu J."/>
        </authorList>
    </citation>
    <scope>NUCLEOTIDE SEQUENCE [LARGE SCALE GENOMIC DNA]</scope>
    <source>
        <strain evidence="1 2">LZD062</strain>
    </source>
</reference>
<keyword evidence="2" id="KW-1185">Reference proteome</keyword>
<dbReference type="AlphaFoldDB" id="A0A0M9GM25"/>
<dbReference type="STRING" id="1514904.SU32_12345"/>
<gene>
    <name evidence="1" type="ORF">SU32_12345</name>
</gene>
<comment type="caution">
    <text evidence="1">The sequence shown here is derived from an EMBL/GenBank/DDBJ whole genome shotgun (WGS) entry which is preliminary data.</text>
</comment>